<keyword evidence="2" id="KW-0964">Secreted</keyword>
<protein>
    <submittedName>
        <fullName evidence="8">Metallophosphoesterase</fullName>
    </submittedName>
</protein>
<evidence type="ECO:0000256" key="3">
    <source>
        <dbReference type="ARBA" id="ARBA00022729"/>
    </source>
</evidence>
<evidence type="ECO:0000256" key="5">
    <source>
        <dbReference type="SAM" id="MobiDB-lite"/>
    </source>
</evidence>
<dbReference type="InterPro" id="IPR029052">
    <property type="entry name" value="Metallo-depent_PP-like"/>
</dbReference>
<keyword evidence="4" id="KW-0378">Hydrolase</keyword>
<feature type="signal peptide" evidence="6">
    <location>
        <begin position="1"/>
        <end position="28"/>
    </location>
</feature>
<evidence type="ECO:0000313" key="9">
    <source>
        <dbReference type="Proteomes" id="UP000805614"/>
    </source>
</evidence>
<gene>
    <name evidence="8" type="ORF">HKK74_14755</name>
</gene>
<dbReference type="PANTHER" id="PTHR10161">
    <property type="entry name" value="TARTRATE-RESISTANT ACID PHOSPHATASE TYPE 5"/>
    <property type="match status" value="1"/>
</dbReference>
<evidence type="ECO:0000256" key="1">
    <source>
        <dbReference type="ARBA" id="ARBA00004613"/>
    </source>
</evidence>
<evidence type="ECO:0000259" key="7">
    <source>
        <dbReference type="Pfam" id="PF00149"/>
    </source>
</evidence>
<dbReference type="Proteomes" id="UP000805614">
    <property type="component" value="Unassembled WGS sequence"/>
</dbReference>
<feature type="region of interest" description="Disordered" evidence="5">
    <location>
        <begin position="314"/>
        <end position="333"/>
    </location>
</feature>
<comment type="subcellular location">
    <subcellularLocation>
        <location evidence="1">Secreted</location>
    </subcellularLocation>
</comment>
<evidence type="ECO:0000256" key="6">
    <source>
        <dbReference type="SAM" id="SignalP"/>
    </source>
</evidence>
<keyword evidence="3 6" id="KW-0732">Signal</keyword>
<feature type="domain" description="Calcineurin-like phosphoesterase" evidence="7">
    <location>
        <begin position="53"/>
        <end position="231"/>
    </location>
</feature>
<name>A0ABR7LQI0_9ACTN</name>
<dbReference type="InterPro" id="IPR004843">
    <property type="entry name" value="Calcineurin-like_PHP"/>
</dbReference>
<proteinExistence type="predicted"/>
<dbReference type="Gene3D" id="3.60.21.10">
    <property type="match status" value="1"/>
</dbReference>
<dbReference type="InterPro" id="IPR041909">
    <property type="entry name" value="Sbi_C3_db_domIV"/>
</dbReference>
<comment type="caution">
    <text evidence="8">The sequence shown here is derived from an EMBL/GenBank/DDBJ whole genome shotgun (WGS) entry which is preliminary data.</text>
</comment>
<dbReference type="InterPro" id="IPR051558">
    <property type="entry name" value="Metallophosphoesterase_PAP"/>
</dbReference>
<dbReference type="Gene3D" id="1.10.10.1270">
    <property type="entry name" value="Sbi, C3 binding domain IV"/>
    <property type="match status" value="1"/>
</dbReference>
<evidence type="ECO:0000256" key="4">
    <source>
        <dbReference type="ARBA" id="ARBA00022801"/>
    </source>
</evidence>
<dbReference type="RefSeq" id="WP_187243758.1">
    <property type="nucleotide sequence ID" value="NZ_BAAAOK010000013.1"/>
</dbReference>
<keyword evidence="9" id="KW-1185">Reference proteome</keyword>
<organism evidence="8 9">
    <name type="scientific">Actinomadura alba</name>
    <dbReference type="NCBI Taxonomy" id="406431"/>
    <lineage>
        <taxon>Bacteria</taxon>
        <taxon>Bacillati</taxon>
        <taxon>Actinomycetota</taxon>
        <taxon>Actinomycetes</taxon>
        <taxon>Streptosporangiales</taxon>
        <taxon>Thermomonosporaceae</taxon>
        <taxon>Actinomadura</taxon>
    </lineage>
</organism>
<reference evidence="8 9" key="1">
    <citation type="submission" date="2020-06" db="EMBL/GenBank/DDBJ databases">
        <title>Actinomadura xiongansis sp. nov., isolated from soil of Baiyangdian.</title>
        <authorList>
            <person name="Zhang X."/>
        </authorList>
    </citation>
    <scope>NUCLEOTIDE SEQUENCE [LARGE SCALE GENOMIC DNA]</scope>
    <source>
        <strain evidence="8 9">HBUM206468</strain>
    </source>
</reference>
<dbReference type="PANTHER" id="PTHR10161:SF14">
    <property type="entry name" value="TARTRATE-RESISTANT ACID PHOSPHATASE TYPE 5"/>
    <property type="match status" value="1"/>
</dbReference>
<accession>A0ABR7LQI0</accession>
<sequence length="816" mass="87055">MSFTKRLFITLAAVAVAITPVVTPAAQAAGPELERITPAADPSKPVQDQLVLAVIGDYGGCGADRTCAEENQVADLVRSWNPAAILTTGDNTYQQGRPDEIVKAQAPYKADIDAGRLFPIMGNHDYGNGCNPESIQPSVDFFKVPVAFAAGFGNGLVDFLNPDANCQQSSGTTMPPIYDKYKNTVTGSTAEWVITGGHQPIYSSGKAGNNPDRAWLMTPGVDLILAGHDHHAEHIVTSGGQNIAISGNGGAGLTPLFSTAPGSLFRDDEHFGAMRLTITKESLKAEFVSLGGRVDYYFILKKDAQGKAYMAERSDWVDPDPDPGQPPVPGKDNVSFDVAADKSDGLTYKNYEDGPYLETTVDGRKALELQQNPFGGARQLYMFVDDAAVSGGPYPVKATITYRATAAGSFSLQYDSATSGSAYQKSAAVTIGADQVNQWRTGTIDIPDARFTNRQNGGADLRLSVPGNLPLAISAVKIDVVPPGPTVTRVSMDFSGEPDGLNWMPYESGPAHEITIDGRRALQVDRNTFNSGNNLYLVVDDAFISGGPYDAEATIEFRSPVAGSFVLQYDSAATGSAYQSTQRVQITAEQVNTWRTVTLDMPQAMFRNRQNGNADMRIVGANNLPLVIGSMAVVLAGDEEQELRDAQTAVAAAEADPSAQTVQAAESAIAKLSEGSDRDALTERLDVVKKIVQARDLLARIASRDLAAPAEIDAAITDLAEAQAIIDRLPADRRGALPESAEAARRRIADAIAADLDRPHNGKPAHVAGPWLDLLISDIHHRYGADDLQGRVMRIVAGHATGKEVEAAIEEFLAEQ</sequence>
<evidence type="ECO:0000313" key="8">
    <source>
        <dbReference type="EMBL" id="MBC6466752.1"/>
    </source>
</evidence>
<evidence type="ECO:0000256" key="2">
    <source>
        <dbReference type="ARBA" id="ARBA00022525"/>
    </source>
</evidence>
<feature type="chain" id="PRO_5045443307" evidence="6">
    <location>
        <begin position="29"/>
        <end position="816"/>
    </location>
</feature>
<dbReference type="Pfam" id="PF00149">
    <property type="entry name" value="Metallophos"/>
    <property type="match status" value="1"/>
</dbReference>
<dbReference type="EMBL" id="JABVEC010000009">
    <property type="protein sequence ID" value="MBC6466752.1"/>
    <property type="molecule type" value="Genomic_DNA"/>
</dbReference>
<dbReference type="SUPFAM" id="SSF56300">
    <property type="entry name" value="Metallo-dependent phosphatases"/>
    <property type="match status" value="1"/>
</dbReference>